<dbReference type="InterPro" id="IPR036736">
    <property type="entry name" value="ACP-like_sf"/>
</dbReference>
<dbReference type="InterPro" id="IPR050091">
    <property type="entry name" value="PKS_NRPS_Biosynth_Enz"/>
</dbReference>
<keyword evidence="7" id="KW-1185">Reference proteome</keyword>
<accession>A0ABW0XHG7</accession>
<dbReference type="Gene3D" id="1.10.1200.10">
    <property type="entry name" value="ACP-like"/>
    <property type="match status" value="1"/>
</dbReference>
<evidence type="ECO:0000256" key="2">
    <source>
        <dbReference type="ARBA" id="ARBA00022553"/>
    </source>
</evidence>
<evidence type="ECO:0000313" key="6">
    <source>
        <dbReference type="EMBL" id="MFC5668501.1"/>
    </source>
</evidence>
<dbReference type="Pfam" id="PF00550">
    <property type="entry name" value="PP-binding"/>
    <property type="match status" value="1"/>
</dbReference>
<gene>
    <name evidence="6" type="ORF">ACFP3U_36780</name>
</gene>
<dbReference type="EMBL" id="JBHSOF010000120">
    <property type="protein sequence ID" value="MFC5668501.1"/>
    <property type="molecule type" value="Genomic_DNA"/>
</dbReference>
<evidence type="ECO:0000259" key="5">
    <source>
        <dbReference type="PROSITE" id="PS50075"/>
    </source>
</evidence>
<dbReference type="SUPFAM" id="SSF47336">
    <property type="entry name" value="ACP-like"/>
    <property type="match status" value="1"/>
</dbReference>
<dbReference type="InterPro" id="IPR020806">
    <property type="entry name" value="PKS_PP-bd"/>
</dbReference>
<dbReference type="PROSITE" id="PS50075">
    <property type="entry name" value="CARRIER"/>
    <property type="match status" value="1"/>
</dbReference>
<dbReference type="Gene3D" id="3.40.50.720">
    <property type="entry name" value="NAD(P)-binding Rossmann-like Domain"/>
    <property type="match status" value="1"/>
</dbReference>
<evidence type="ECO:0000256" key="1">
    <source>
        <dbReference type="ARBA" id="ARBA00022450"/>
    </source>
</evidence>
<evidence type="ECO:0000256" key="4">
    <source>
        <dbReference type="ARBA" id="ARBA00023268"/>
    </source>
</evidence>
<evidence type="ECO:0000256" key="3">
    <source>
        <dbReference type="ARBA" id="ARBA00022679"/>
    </source>
</evidence>
<sequence length="267" mass="28148">LATHRTHHGHPTTSYAWGLWNTQGGMSDRADHQRLGRSGILPIDAEDGLDLFDAGLDMTAPVAVRLDPTALRGLAVLPAVLRGLVRTPARRAATSAGGGAGSPAEHYGALPEPERRAALLDLVRGLVADVLGHADGAAVETGKGFLDLGFDSLTAVELRNRLIAETGLRLPATTIFDYPTPAALADRLHELFTPEEDPDAAVRRALAGIPLARLREAGLLEALLQLTGSTAEHEESPASEPQKSDQIDMIETLDAAALVAMALHDNA</sequence>
<evidence type="ECO:0000313" key="7">
    <source>
        <dbReference type="Proteomes" id="UP001595975"/>
    </source>
</evidence>
<keyword evidence="2" id="KW-0597">Phosphoprotein</keyword>
<reference evidence="7" key="1">
    <citation type="journal article" date="2019" name="Int. J. Syst. Evol. Microbiol.">
        <title>The Global Catalogue of Microorganisms (GCM) 10K type strain sequencing project: providing services to taxonomists for standard genome sequencing and annotation.</title>
        <authorList>
            <consortium name="The Broad Institute Genomics Platform"/>
            <consortium name="The Broad Institute Genome Sequencing Center for Infectious Disease"/>
            <person name="Wu L."/>
            <person name="Ma J."/>
        </authorList>
    </citation>
    <scope>NUCLEOTIDE SEQUENCE [LARGE SCALE GENOMIC DNA]</scope>
    <source>
        <strain evidence="7">CGMCC 4.1437</strain>
    </source>
</reference>
<dbReference type="InterPro" id="IPR009081">
    <property type="entry name" value="PP-bd_ACP"/>
</dbReference>
<keyword evidence="1" id="KW-0596">Phosphopantetheine</keyword>
<proteinExistence type="predicted"/>
<organism evidence="6 7">
    <name type="scientific">Kitasatospora misakiensis</name>
    <dbReference type="NCBI Taxonomy" id="67330"/>
    <lineage>
        <taxon>Bacteria</taxon>
        <taxon>Bacillati</taxon>
        <taxon>Actinomycetota</taxon>
        <taxon>Actinomycetes</taxon>
        <taxon>Kitasatosporales</taxon>
        <taxon>Streptomycetaceae</taxon>
        <taxon>Kitasatospora</taxon>
    </lineage>
</organism>
<feature type="non-terminal residue" evidence="6">
    <location>
        <position position="1"/>
    </location>
</feature>
<keyword evidence="4" id="KW-0511">Multifunctional enzyme</keyword>
<protein>
    <submittedName>
        <fullName evidence="6">Beta-ketoacyl reductase</fullName>
    </submittedName>
</protein>
<comment type="caution">
    <text evidence="6">The sequence shown here is derived from an EMBL/GenBank/DDBJ whole genome shotgun (WGS) entry which is preliminary data.</text>
</comment>
<dbReference type="SMART" id="SM00823">
    <property type="entry name" value="PKS_PP"/>
    <property type="match status" value="1"/>
</dbReference>
<feature type="domain" description="Carrier" evidence="5">
    <location>
        <begin position="117"/>
        <end position="192"/>
    </location>
</feature>
<keyword evidence="3" id="KW-0808">Transferase</keyword>
<name>A0ABW0XHG7_9ACTN</name>
<dbReference type="PANTHER" id="PTHR43775:SF51">
    <property type="entry name" value="INACTIVE PHENOLPHTHIOCEROL SYNTHESIS POLYKETIDE SYNTHASE TYPE I PKS1-RELATED"/>
    <property type="match status" value="1"/>
</dbReference>
<dbReference type="PANTHER" id="PTHR43775">
    <property type="entry name" value="FATTY ACID SYNTHASE"/>
    <property type="match status" value="1"/>
</dbReference>
<dbReference type="SMART" id="SM01294">
    <property type="entry name" value="PKS_PP_betabranch"/>
    <property type="match status" value="1"/>
</dbReference>
<dbReference type="PROSITE" id="PS00012">
    <property type="entry name" value="PHOSPHOPANTETHEINE"/>
    <property type="match status" value="1"/>
</dbReference>
<dbReference type="InterPro" id="IPR006162">
    <property type="entry name" value="Ppantetheine_attach_site"/>
</dbReference>
<dbReference type="Proteomes" id="UP001595975">
    <property type="component" value="Unassembled WGS sequence"/>
</dbReference>